<dbReference type="PANTHER" id="PTHR13593">
    <property type="match status" value="1"/>
</dbReference>
<organism evidence="2 3">
    <name type="scientific">Wallemia mellicola</name>
    <dbReference type="NCBI Taxonomy" id="1708541"/>
    <lineage>
        <taxon>Eukaryota</taxon>
        <taxon>Fungi</taxon>
        <taxon>Dikarya</taxon>
        <taxon>Basidiomycota</taxon>
        <taxon>Wallemiomycotina</taxon>
        <taxon>Wallemiomycetes</taxon>
        <taxon>Wallemiales</taxon>
        <taxon>Wallemiaceae</taxon>
        <taxon>Wallemia</taxon>
    </lineage>
</organism>
<dbReference type="Gene3D" id="3.20.20.190">
    <property type="entry name" value="Phosphatidylinositol (PI) phosphodiesterase"/>
    <property type="match status" value="1"/>
</dbReference>
<dbReference type="Pfam" id="PF26146">
    <property type="entry name" value="PI-PLC_X"/>
    <property type="match status" value="1"/>
</dbReference>
<reference evidence="2 3" key="1">
    <citation type="submission" date="2019-03" db="EMBL/GenBank/DDBJ databases">
        <title>Sequencing 25 genomes of Wallemia mellicola.</title>
        <authorList>
            <person name="Gostincar C."/>
        </authorList>
    </citation>
    <scope>NUCLEOTIDE SEQUENCE [LARGE SCALE GENOMIC DNA]</scope>
    <source>
        <strain evidence="2 3">EXF-6152</strain>
    </source>
</reference>
<dbReference type="PANTHER" id="PTHR13593:SF140">
    <property type="entry name" value="PLC-LIKE PHOSPHODIESTERASE"/>
    <property type="match status" value="1"/>
</dbReference>
<evidence type="ECO:0000313" key="3">
    <source>
        <dbReference type="Proteomes" id="UP000310685"/>
    </source>
</evidence>
<evidence type="ECO:0000313" key="2">
    <source>
        <dbReference type="EMBL" id="TIB81561.1"/>
    </source>
</evidence>
<accession>A0A4T0MEG5</accession>
<sequence>MKVIAALMILSTAIAATIESTCNGHAELCERKYSNVTFIGAHDSAFIGNSPMTNQDWNVTSQLNHGTRLLQSQIHRKGSALQLCHTSCIIYDGGSVLDYLKEVKTWLDNNPREVLSMLFTNSESIDVETISKPFKDSGLLDMAYMPSSSKLSLEQWPTLGELIEQNQRVVIFMDYHADHSRVPAIIDEFDNIWEDQYNAVNASWTCEMDRGNDLSSMYIHNHFLDKKDSFLGTEYFTPDKDKLTTTNAATGEGSLGQAMVNCIDAHSRAPNFVLVDYESYGNGSVYKVAAEANSVAYNDRGDIHPPTAAEMSENNSSASTSKSITLITSITAGSFVFVILATLLT</sequence>
<evidence type="ECO:0000256" key="1">
    <source>
        <dbReference type="SAM" id="SignalP"/>
    </source>
</evidence>
<proteinExistence type="predicted"/>
<keyword evidence="1" id="KW-0732">Signal</keyword>
<dbReference type="Proteomes" id="UP000310685">
    <property type="component" value="Unassembled WGS sequence"/>
</dbReference>
<dbReference type="InterPro" id="IPR051057">
    <property type="entry name" value="PI-PLC_domain"/>
</dbReference>
<feature type="chain" id="PRO_5021021445" evidence="1">
    <location>
        <begin position="16"/>
        <end position="345"/>
    </location>
</feature>
<comment type="caution">
    <text evidence="2">The sequence shown here is derived from an EMBL/GenBank/DDBJ whole genome shotgun (WGS) entry which is preliminary data.</text>
</comment>
<name>A0A4T0MEG5_9BASI</name>
<dbReference type="SUPFAM" id="SSF51695">
    <property type="entry name" value="PLC-like phosphodiesterases"/>
    <property type="match status" value="1"/>
</dbReference>
<dbReference type="InterPro" id="IPR017946">
    <property type="entry name" value="PLC-like_Pdiesterase_TIM-brl"/>
</dbReference>
<dbReference type="EMBL" id="SPRC01000007">
    <property type="protein sequence ID" value="TIB81561.1"/>
    <property type="molecule type" value="Genomic_DNA"/>
</dbReference>
<feature type="signal peptide" evidence="1">
    <location>
        <begin position="1"/>
        <end position="15"/>
    </location>
</feature>
<gene>
    <name evidence="2" type="ORF">E3Q22_00984</name>
</gene>
<dbReference type="GO" id="GO:0008081">
    <property type="term" value="F:phosphoric diester hydrolase activity"/>
    <property type="evidence" value="ECO:0007669"/>
    <property type="project" value="InterPro"/>
</dbReference>
<protein>
    <submittedName>
        <fullName evidence="2">PLC-like phosphodiesterase</fullName>
    </submittedName>
</protein>
<dbReference type="AlphaFoldDB" id="A0A4T0MEG5"/>
<dbReference type="GO" id="GO:0006629">
    <property type="term" value="P:lipid metabolic process"/>
    <property type="evidence" value="ECO:0007669"/>
    <property type="project" value="InterPro"/>
</dbReference>